<dbReference type="RefSeq" id="WP_152277312.1">
    <property type="nucleotide sequence ID" value="NZ_CP136837.1"/>
</dbReference>
<proteinExistence type="predicted"/>
<protein>
    <recommendedName>
        <fullName evidence="5">1,3-beta-glucanase</fullName>
    </recommendedName>
</protein>
<evidence type="ECO:0008006" key="5">
    <source>
        <dbReference type="Google" id="ProtNLM"/>
    </source>
</evidence>
<organism evidence="3 4">
    <name type="scientific">Methylorubrum populi</name>
    <dbReference type="NCBI Taxonomy" id="223967"/>
    <lineage>
        <taxon>Bacteria</taxon>
        <taxon>Pseudomonadati</taxon>
        <taxon>Pseudomonadota</taxon>
        <taxon>Alphaproteobacteria</taxon>
        <taxon>Hyphomicrobiales</taxon>
        <taxon>Methylobacteriaceae</taxon>
        <taxon>Methylorubrum</taxon>
    </lineage>
</organism>
<dbReference type="EMBL" id="WEKV01000010">
    <property type="protein sequence ID" value="KAB7784762.1"/>
    <property type="molecule type" value="Genomic_DNA"/>
</dbReference>
<comment type="caution">
    <text evidence="3">The sequence shown here is derived from an EMBL/GenBank/DDBJ whole genome shotgun (WGS) entry which is preliminary data.</text>
</comment>
<feature type="compositionally biased region" description="Gly residues" evidence="1">
    <location>
        <begin position="132"/>
        <end position="151"/>
    </location>
</feature>
<evidence type="ECO:0000313" key="4">
    <source>
        <dbReference type="Proteomes" id="UP000469949"/>
    </source>
</evidence>
<reference evidence="3 4" key="1">
    <citation type="submission" date="2019-10" db="EMBL/GenBank/DDBJ databases">
        <title>Draft Genome Sequence of the Caffeine Degrading Methylotroph Methylorubrum populi PINKEL.</title>
        <authorList>
            <person name="Dawson S.C."/>
            <person name="Zhang X."/>
            <person name="Wright M.E."/>
            <person name="Sharma G."/>
            <person name="Langner J.T."/>
            <person name="Ditty J.L."/>
            <person name="Subuyuj G.A."/>
        </authorList>
    </citation>
    <scope>NUCLEOTIDE SEQUENCE [LARGE SCALE GENOMIC DNA]</scope>
    <source>
        <strain evidence="3 4">Pinkel</strain>
    </source>
</reference>
<feature type="region of interest" description="Disordered" evidence="1">
    <location>
        <begin position="108"/>
        <end position="170"/>
    </location>
</feature>
<evidence type="ECO:0000313" key="3">
    <source>
        <dbReference type="EMBL" id="KAB7784762.1"/>
    </source>
</evidence>
<accession>A0A833J5E4</accession>
<sequence length="170" mass="15240">MTKSKMAKGCCGLLIAGLGAAGAPALAQTAAGTGLPSGFTAPGLPFGPTATVATVAAPTPTMALANPGGLSFGGASGVSGLGTSTPGTVGNAGGLSFGGGMTAATSVGGGAGAASATGSPTRRPLDDVTGSVGSGGGGGAPAGAGISGGAGFSRRPTDAYFDPLAGSGLR</sequence>
<dbReference type="Proteomes" id="UP000469949">
    <property type="component" value="Unassembled WGS sequence"/>
</dbReference>
<keyword evidence="2" id="KW-0732">Signal</keyword>
<name>A0A833J5E4_9HYPH</name>
<dbReference type="AlphaFoldDB" id="A0A833J5E4"/>
<evidence type="ECO:0000256" key="1">
    <source>
        <dbReference type="SAM" id="MobiDB-lite"/>
    </source>
</evidence>
<feature type="signal peptide" evidence="2">
    <location>
        <begin position="1"/>
        <end position="27"/>
    </location>
</feature>
<evidence type="ECO:0000256" key="2">
    <source>
        <dbReference type="SAM" id="SignalP"/>
    </source>
</evidence>
<feature type="chain" id="PRO_5032903541" description="1,3-beta-glucanase" evidence="2">
    <location>
        <begin position="28"/>
        <end position="170"/>
    </location>
</feature>
<gene>
    <name evidence="3" type="ORF">F8B43_2795</name>
</gene>